<feature type="region of interest" description="Disordered" evidence="11">
    <location>
        <begin position="289"/>
        <end position="327"/>
    </location>
</feature>
<evidence type="ECO:0000256" key="4">
    <source>
        <dbReference type="ARBA" id="ARBA00022606"/>
    </source>
</evidence>
<feature type="transmembrane region" description="Helical" evidence="12">
    <location>
        <begin position="211"/>
        <end position="228"/>
    </location>
</feature>
<dbReference type="OrthoDB" id="536545at2759"/>
<sequence length="327" mass="35571">MDVAMELVKRNNAISMNPKNADIDITTHGSDWLWAVFSVMLLSAIGILVWGHVARPLGERAFHELAAALCFTASIAYFAMASDLGDVPIIVEFIRGGSLGENWVKVGVENPTRAIWYARYIDWTITTPMLLLELLLCTGLPLSQVFSVIFADLLMIETGLIGALVVSRYKWGFYAFGCAAQLYIWWMLLVPGRRSAQHIGSDFAKSYTMSNIFLTTVWLVYPVIWGVADGGNVITPDSEMIAYGVLDLLAKPVFSVIHLMSLSKLDYARLGMSSGKVSDGAHQTLLNEKMGPNSIGATPRPSTTVGSPTATTHGDGAGFHQHNATAV</sequence>
<evidence type="ECO:0000256" key="5">
    <source>
        <dbReference type="ARBA" id="ARBA00022692"/>
    </source>
</evidence>
<dbReference type="CDD" id="cd15239">
    <property type="entry name" value="7tm_YRO2_fungal-like"/>
    <property type="match status" value="1"/>
</dbReference>
<gene>
    <name evidence="13" type="ORF">Rt10032_c18g6042</name>
</gene>
<keyword evidence="6" id="KW-0681">Retinal protein</keyword>
<organism evidence="13 14">
    <name type="scientific">Rhodotorula toruloides</name>
    <name type="common">Yeast</name>
    <name type="synonym">Rhodosporidium toruloides</name>
    <dbReference type="NCBI Taxonomy" id="5286"/>
    <lineage>
        <taxon>Eukaryota</taxon>
        <taxon>Fungi</taxon>
        <taxon>Dikarya</taxon>
        <taxon>Basidiomycota</taxon>
        <taxon>Pucciniomycotina</taxon>
        <taxon>Microbotryomycetes</taxon>
        <taxon>Sporidiobolales</taxon>
        <taxon>Sporidiobolaceae</taxon>
        <taxon>Rhodotorula</taxon>
    </lineage>
</organism>
<keyword evidence="9 12" id="KW-0472">Membrane</keyword>
<comment type="similarity">
    <text evidence="2">Belongs to the archaeal/bacterial/fungal opsin family.</text>
</comment>
<feature type="transmembrane region" description="Helical" evidence="12">
    <location>
        <begin position="240"/>
        <end position="262"/>
    </location>
</feature>
<keyword evidence="5 12" id="KW-0812">Transmembrane</keyword>
<evidence type="ECO:0000256" key="12">
    <source>
        <dbReference type="SAM" id="Phobius"/>
    </source>
</evidence>
<comment type="caution">
    <text evidence="13">The sequence shown here is derived from an EMBL/GenBank/DDBJ whole genome shotgun (WGS) entry which is preliminary data.</text>
</comment>
<dbReference type="Gene3D" id="1.20.1070.10">
    <property type="entry name" value="Rhodopsin 7-helix transmembrane proteins"/>
    <property type="match status" value="1"/>
</dbReference>
<dbReference type="EMBL" id="BJWK01000018">
    <property type="protein sequence ID" value="GEM12025.1"/>
    <property type="molecule type" value="Genomic_DNA"/>
</dbReference>
<keyword evidence="8" id="KW-0157">Chromophore</keyword>
<dbReference type="GO" id="GO:0007602">
    <property type="term" value="P:phototransduction"/>
    <property type="evidence" value="ECO:0007669"/>
    <property type="project" value="UniProtKB-KW"/>
</dbReference>
<dbReference type="PANTHER" id="PTHR28286:SF1">
    <property type="entry name" value="30 KDA HEAT SHOCK PROTEIN-RELATED"/>
    <property type="match status" value="1"/>
</dbReference>
<dbReference type="PANTHER" id="PTHR28286">
    <property type="match status" value="1"/>
</dbReference>
<evidence type="ECO:0000256" key="10">
    <source>
        <dbReference type="ARBA" id="ARBA00023170"/>
    </source>
</evidence>
<dbReference type="GO" id="GO:0009881">
    <property type="term" value="F:photoreceptor activity"/>
    <property type="evidence" value="ECO:0007669"/>
    <property type="project" value="UniProtKB-KW"/>
</dbReference>
<dbReference type="InterPro" id="IPR018229">
    <property type="entry name" value="Rhodopsin_retinal_BS"/>
</dbReference>
<keyword evidence="4" id="KW-0716">Sensory transduction</keyword>
<accession>A0A511KQ23</accession>
<dbReference type="GO" id="GO:0005886">
    <property type="term" value="C:plasma membrane"/>
    <property type="evidence" value="ECO:0007669"/>
    <property type="project" value="TreeGrafter"/>
</dbReference>
<dbReference type="InterPro" id="IPR001425">
    <property type="entry name" value="Arc/bac/fun_rhodopsins"/>
</dbReference>
<dbReference type="PROSITE" id="PS00327">
    <property type="entry name" value="BACTERIAL_OPSIN_RET"/>
    <property type="match status" value="1"/>
</dbReference>
<dbReference type="Proteomes" id="UP000321518">
    <property type="component" value="Unassembled WGS sequence"/>
</dbReference>
<proteinExistence type="inferred from homology"/>
<reference evidence="13 14" key="1">
    <citation type="submission" date="2019-07" db="EMBL/GenBank/DDBJ databases">
        <title>Rhodotorula toruloides NBRC10032 genome sequencing.</title>
        <authorList>
            <person name="Shida Y."/>
            <person name="Takaku H."/>
            <person name="Ogasawara W."/>
            <person name="Mori K."/>
        </authorList>
    </citation>
    <scope>NUCLEOTIDE SEQUENCE [LARGE SCALE GENOMIC DNA]</scope>
    <source>
        <strain evidence="13 14">NBRC10032</strain>
    </source>
</reference>
<evidence type="ECO:0000313" key="13">
    <source>
        <dbReference type="EMBL" id="GEM12025.1"/>
    </source>
</evidence>
<evidence type="ECO:0000256" key="3">
    <source>
        <dbReference type="ARBA" id="ARBA00022543"/>
    </source>
</evidence>
<feature type="transmembrane region" description="Helical" evidence="12">
    <location>
        <begin position="32"/>
        <end position="50"/>
    </location>
</feature>
<dbReference type="GO" id="GO:0005216">
    <property type="term" value="F:monoatomic ion channel activity"/>
    <property type="evidence" value="ECO:0007669"/>
    <property type="project" value="InterPro"/>
</dbReference>
<comment type="subcellular location">
    <subcellularLocation>
        <location evidence="1">Membrane</location>
        <topology evidence="1">Multi-pass membrane protein</topology>
    </subcellularLocation>
</comment>
<dbReference type="FunFam" id="1.20.1070.10:FF:000160">
    <property type="entry name" value="Related to Opsin-1"/>
    <property type="match status" value="1"/>
</dbReference>
<feature type="transmembrane region" description="Helical" evidence="12">
    <location>
        <begin position="171"/>
        <end position="190"/>
    </location>
</feature>
<name>A0A511KQ23_RHOTO</name>
<feature type="compositionally biased region" description="Polar residues" evidence="11">
    <location>
        <begin position="300"/>
        <end position="312"/>
    </location>
</feature>
<dbReference type="AlphaFoldDB" id="A0A511KQ23"/>
<dbReference type="Pfam" id="PF01036">
    <property type="entry name" value="Bac_rhodopsin"/>
    <property type="match status" value="1"/>
</dbReference>
<dbReference type="PROSITE" id="PS00950">
    <property type="entry name" value="BACTERIAL_OPSIN_1"/>
    <property type="match status" value="1"/>
</dbReference>
<evidence type="ECO:0000256" key="8">
    <source>
        <dbReference type="ARBA" id="ARBA00022991"/>
    </source>
</evidence>
<dbReference type="PRINTS" id="PR00251">
    <property type="entry name" value="BACTRLOPSIN"/>
</dbReference>
<evidence type="ECO:0000256" key="7">
    <source>
        <dbReference type="ARBA" id="ARBA00022989"/>
    </source>
</evidence>
<keyword evidence="7 12" id="KW-1133">Transmembrane helix</keyword>
<evidence type="ECO:0000313" key="14">
    <source>
        <dbReference type="Proteomes" id="UP000321518"/>
    </source>
</evidence>
<keyword evidence="3" id="KW-0600">Photoreceptor protein</keyword>
<keyword evidence="10" id="KW-0675">Receptor</keyword>
<protein>
    <submittedName>
        <fullName evidence="13">Uncharacterized protein</fullName>
    </submittedName>
</protein>
<evidence type="ECO:0000256" key="9">
    <source>
        <dbReference type="ARBA" id="ARBA00023136"/>
    </source>
</evidence>
<dbReference type="SUPFAM" id="SSF81321">
    <property type="entry name" value="Family A G protein-coupled receptor-like"/>
    <property type="match status" value="1"/>
</dbReference>
<evidence type="ECO:0000256" key="11">
    <source>
        <dbReference type="SAM" id="MobiDB-lite"/>
    </source>
</evidence>
<dbReference type="InterPro" id="IPR043476">
    <property type="entry name" value="Yro2-like_7TM"/>
</dbReference>
<dbReference type="GO" id="GO:0005783">
    <property type="term" value="C:endoplasmic reticulum"/>
    <property type="evidence" value="ECO:0007669"/>
    <property type="project" value="TreeGrafter"/>
</dbReference>
<evidence type="ECO:0000256" key="1">
    <source>
        <dbReference type="ARBA" id="ARBA00004141"/>
    </source>
</evidence>
<evidence type="ECO:0000256" key="6">
    <source>
        <dbReference type="ARBA" id="ARBA00022925"/>
    </source>
</evidence>
<dbReference type="SMART" id="SM01021">
    <property type="entry name" value="Bac_rhodopsin"/>
    <property type="match status" value="1"/>
</dbReference>
<evidence type="ECO:0000256" key="2">
    <source>
        <dbReference type="ARBA" id="ARBA00008130"/>
    </source>
</evidence>